<sequence>MVLLKEKDLQRVLERSDPSFDKLLLRRVFAHPSDVEGDDRQGSLRHGLEELGRPASRTIPGGCPVRALSFVS</sequence>
<name>A0ABP0T9S7_9BRYO</name>
<accession>A0ABP0T9S7</accession>
<gene>
    <name evidence="1" type="ORF">CSSPTR1EN2_LOCUS909</name>
</gene>
<organism evidence="1 2">
    <name type="scientific">Sphagnum troendelagicum</name>
    <dbReference type="NCBI Taxonomy" id="128251"/>
    <lineage>
        <taxon>Eukaryota</taxon>
        <taxon>Viridiplantae</taxon>
        <taxon>Streptophyta</taxon>
        <taxon>Embryophyta</taxon>
        <taxon>Bryophyta</taxon>
        <taxon>Sphagnophytina</taxon>
        <taxon>Sphagnopsida</taxon>
        <taxon>Sphagnales</taxon>
        <taxon>Sphagnaceae</taxon>
        <taxon>Sphagnum</taxon>
    </lineage>
</organism>
<evidence type="ECO:0000313" key="2">
    <source>
        <dbReference type="Proteomes" id="UP001497512"/>
    </source>
</evidence>
<dbReference type="EMBL" id="OZ019893">
    <property type="protein sequence ID" value="CAK9190476.1"/>
    <property type="molecule type" value="Genomic_DNA"/>
</dbReference>
<evidence type="ECO:0000313" key="1">
    <source>
        <dbReference type="EMBL" id="CAK9190476.1"/>
    </source>
</evidence>
<keyword evidence="2" id="KW-1185">Reference proteome</keyword>
<proteinExistence type="predicted"/>
<reference evidence="1 2" key="1">
    <citation type="submission" date="2024-02" db="EMBL/GenBank/DDBJ databases">
        <authorList>
            <consortium name="ELIXIR-Norway"/>
            <consortium name="Elixir Norway"/>
        </authorList>
    </citation>
    <scope>NUCLEOTIDE SEQUENCE [LARGE SCALE GENOMIC DNA]</scope>
</reference>
<dbReference type="Proteomes" id="UP001497512">
    <property type="component" value="Chromosome 1"/>
</dbReference>
<protein>
    <submittedName>
        <fullName evidence="1">Uncharacterized protein</fullName>
    </submittedName>
</protein>